<evidence type="ECO:0000259" key="7">
    <source>
        <dbReference type="PROSITE" id="PS51715"/>
    </source>
</evidence>
<gene>
    <name evidence="8" type="ORF">CTI12_AA333230</name>
</gene>
<keyword evidence="9" id="KW-1185">Reference proteome</keyword>
<keyword evidence="4" id="KW-0342">GTP-binding</keyword>
<protein>
    <submittedName>
        <fullName evidence="8">Protein ROOT HAIR DEFECTIVE 3</fullName>
    </submittedName>
</protein>
<evidence type="ECO:0000256" key="3">
    <source>
        <dbReference type="ARBA" id="ARBA00022824"/>
    </source>
</evidence>
<keyword evidence="3" id="KW-0256">Endoplasmic reticulum</keyword>
<dbReference type="PANTHER" id="PTHR45923">
    <property type="entry name" value="PROTEIN SEY1"/>
    <property type="match status" value="1"/>
</dbReference>
<comment type="caution">
    <text evidence="8">The sequence shown here is derived from an EMBL/GenBank/DDBJ whole genome shotgun (WGS) entry which is preliminary data.</text>
</comment>
<proteinExistence type="inferred from homology"/>
<feature type="domain" description="GB1/RHD3-type G" evidence="7">
    <location>
        <begin position="16"/>
        <end position="56"/>
    </location>
</feature>
<evidence type="ECO:0000256" key="5">
    <source>
        <dbReference type="ARBA" id="ARBA00023136"/>
    </source>
</evidence>
<evidence type="ECO:0000256" key="2">
    <source>
        <dbReference type="ARBA" id="ARBA00022801"/>
    </source>
</evidence>
<dbReference type="GO" id="GO:0003924">
    <property type="term" value="F:GTPase activity"/>
    <property type="evidence" value="ECO:0007669"/>
    <property type="project" value="TreeGrafter"/>
</dbReference>
<dbReference type="SUPFAM" id="SSF52540">
    <property type="entry name" value="P-loop containing nucleoside triphosphate hydrolases"/>
    <property type="match status" value="1"/>
</dbReference>
<sequence>MYSKPLRMKVIEGLDNFIKQVVAIMGPQSSGKSTLLNNLFHTNFREMDAYRGRSQQPKVYGGLVNAGNSDLPSTEMADNEYPLVFANMLYVNCSIMESGMPGCRWCHDIGREQAANKPLLKTVFQVLGAAWYLLSIDRHLFCWKSICRAENLCKATYPDCSTINVIDRKTCVET</sequence>
<dbReference type="STRING" id="35608.A0A2U1MWN3"/>
<dbReference type="GO" id="GO:0016320">
    <property type="term" value="P:endoplasmic reticulum membrane fusion"/>
    <property type="evidence" value="ECO:0007669"/>
    <property type="project" value="TreeGrafter"/>
</dbReference>
<evidence type="ECO:0000313" key="8">
    <source>
        <dbReference type="EMBL" id="PWA65614.1"/>
    </source>
</evidence>
<accession>A0A2U1MWN3</accession>
<dbReference type="GO" id="GO:0005783">
    <property type="term" value="C:endoplasmic reticulum"/>
    <property type="evidence" value="ECO:0007669"/>
    <property type="project" value="TreeGrafter"/>
</dbReference>
<keyword evidence="2" id="KW-0378">Hydrolase</keyword>
<dbReference type="PROSITE" id="PS51715">
    <property type="entry name" value="G_GB1_RHD3"/>
    <property type="match status" value="1"/>
</dbReference>
<dbReference type="EMBL" id="PKPP01004185">
    <property type="protein sequence ID" value="PWA65614.1"/>
    <property type="molecule type" value="Genomic_DNA"/>
</dbReference>
<evidence type="ECO:0000313" key="9">
    <source>
        <dbReference type="Proteomes" id="UP000245207"/>
    </source>
</evidence>
<name>A0A2U1MWN3_ARTAN</name>
<dbReference type="PANTHER" id="PTHR45923:SF2">
    <property type="entry name" value="PROTEIN SEY1"/>
    <property type="match status" value="1"/>
</dbReference>
<evidence type="ECO:0000256" key="6">
    <source>
        <dbReference type="PROSITE-ProRule" id="PRU01052"/>
    </source>
</evidence>
<dbReference type="InterPro" id="IPR030386">
    <property type="entry name" value="G_GB1_RHD3_dom"/>
</dbReference>
<evidence type="ECO:0000256" key="4">
    <source>
        <dbReference type="ARBA" id="ARBA00023134"/>
    </source>
</evidence>
<keyword evidence="5" id="KW-0472">Membrane</keyword>
<organism evidence="8 9">
    <name type="scientific">Artemisia annua</name>
    <name type="common">Sweet wormwood</name>
    <dbReference type="NCBI Taxonomy" id="35608"/>
    <lineage>
        <taxon>Eukaryota</taxon>
        <taxon>Viridiplantae</taxon>
        <taxon>Streptophyta</taxon>
        <taxon>Embryophyta</taxon>
        <taxon>Tracheophyta</taxon>
        <taxon>Spermatophyta</taxon>
        <taxon>Magnoliopsida</taxon>
        <taxon>eudicotyledons</taxon>
        <taxon>Gunneridae</taxon>
        <taxon>Pentapetalae</taxon>
        <taxon>asterids</taxon>
        <taxon>campanulids</taxon>
        <taxon>Asterales</taxon>
        <taxon>Asteraceae</taxon>
        <taxon>Asteroideae</taxon>
        <taxon>Anthemideae</taxon>
        <taxon>Artemisiinae</taxon>
        <taxon>Artemisia</taxon>
    </lineage>
</organism>
<dbReference type="AlphaFoldDB" id="A0A2U1MWN3"/>
<keyword evidence="1" id="KW-0547">Nucleotide-binding</keyword>
<reference evidence="8 9" key="1">
    <citation type="journal article" date="2018" name="Mol. Plant">
        <title>The genome of Artemisia annua provides insight into the evolution of Asteraceae family and artemisinin biosynthesis.</title>
        <authorList>
            <person name="Shen Q."/>
            <person name="Zhang L."/>
            <person name="Liao Z."/>
            <person name="Wang S."/>
            <person name="Yan T."/>
            <person name="Shi P."/>
            <person name="Liu M."/>
            <person name="Fu X."/>
            <person name="Pan Q."/>
            <person name="Wang Y."/>
            <person name="Lv Z."/>
            <person name="Lu X."/>
            <person name="Zhang F."/>
            <person name="Jiang W."/>
            <person name="Ma Y."/>
            <person name="Chen M."/>
            <person name="Hao X."/>
            <person name="Li L."/>
            <person name="Tang Y."/>
            <person name="Lv G."/>
            <person name="Zhou Y."/>
            <person name="Sun X."/>
            <person name="Brodelius P.E."/>
            <person name="Rose J.K.C."/>
            <person name="Tang K."/>
        </authorList>
    </citation>
    <scope>NUCLEOTIDE SEQUENCE [LARGE SCALE GENOMIC DNA]</scope>
    <source>
        <strain evidence="9">cv. Huhao1</strain>
        <tissue evidence="8">Leaf</tissue>
    </source>
</reference>
<dbReference type="GO" id="GO:0005525">
    <property type="term" value="F:GTP binding"/>
    <property type="evidence" value="ECO:0007669"/>
    <property type="project" value="UniProtKB-KW"/>
</dbReference>
<dbReference type="InterPro" id="IPR027417">
    <property type="entry name" value="P-loop_NTPase"/>
</dbReference>
<dbReference type="OrthoDB" id="1597724at2759"/>
<evidence type="ECO:0000256" key="1">
    <source>
        <dbReference type="ARBA" id="ARBA00022741"/>
    </source>
</evidence>
<comment type="similarity">
    <text evidence="6">Belongs to the TRAFAC class dynamin-like GTPase superfamily. GB1/RHD3 GTPase family.</text>
</comment>
<dbReference type="Proteomes" id="UP000245207">
    <property type="component" value="Unassembled WGS sequence"/>
</dbReference>
<dbReference type="InterPro" id="IPR008803">
    <property type="entry name" value="RHD3/Sey1"/>
</dbReference>
<dbReference type="Gene3D" id="3.40.50.300">
    <property type="entry name" value="P-loop containing nucleotide triphosphate hydrolases"/>
    <property type="match status" value="1"/>
</dbReference>